<dbReference type="EMBL" id="JAGYWB010000005">
    <property type="protein sequence ID" value="KAI0522632.1"/>
    <property type="molecule type" value="Genomic_DNA"/>
</dbReference>
<dbReference type="SMR" id="A0A8T3BX22"/>
<comment type="similarity">
    <text evidence="1">Belongs to the ARG7 family.</text>
</comment>
<dbReference type="Proteomes" id="UP000829196">
    <property type="component" value="Unassembled WGS sequence"/>
</dbReference>
<evidence type="ECO:0000256" key="1">
    <source>
        <dbReference type="ARBA" id="ARBA00006974"/>
    </source>
</evidence>
<dbReference type="Pfam" id="PF02519">
    <property type="entry name" value="Auxin_inducible"/>
    <property type="match status" value="1"/>
</dbReference>
<dbReference type="PANTHER" id="PTHR31374:SF118">
    <property type="entry name" value="OS01G0924966 PROTEIN"/>
    <property type="match status" value="1"/>
</dbReference>
<gene>
    <name evidence="2" type="ORF">KFK09_005017</name>
</gene>
<dbReference type="OrthoDB" id="660486at2759"/>
<dbReference type="GO" id="GO:0009733">
    <property type="term" value="P:response to auxin"/>
    <property type="evidence" value="ECO:0007669"/>
    <property type="project" value="InterPro"/>
</dbReference>
<organism evidence="2 3">
    <name type="scientific">Dendrobium nobile</name>
    <name type="common">Orchid</name>
    <dbReference type="NCBI Taxonomy" id="94219"/>
    <lineage>
        <taxon>Eukaryota</taxon>
        <taxon>Viridiplantae</taxon>
        <taxon>Streptophyta</taxon>
        <taxon>Embryophyta</taxon>
        <taxon>Tracheophyta</taxon>
        <taxon>Spermatophyta</taxon>
        <taxon>Magnoliopsida</taxon>
        <taxon>Liliopsida</taxon>
        <taxon>Asparagales</taxon>
        <taxon>Orchidaceae</taxon>
        <taxon>Epidendroideae</taxon>
        <taxon>Malaxideae</taxon>
        <taxon>Dendrobiinae</taxon>
        <taxon>Dendrobium</taxon>
    </lineage>
</organism>
<comment type="caution">
    <text evidence="2">The sequence shown here is derived from an EMBL/GenBank/DDBJ whole genome shotgun (WGS) entry which is preliminary data.</text>
</comment>
<name>A0A8T3BX22_DENNO</name>
<protein>
    <recommendedName>
        <fullName evidence="4">SAUR family protein</fullName>
    </recommendedName>
</protein>
<evidence type="ECO:0008006" key="4">
    <source>
        <dbReference type="Google" id="ProtNLM"/>
    </source>
</evidence>
<dbReference type="InterPro" id="IPR003676">
    <property type="entry name" value="SAUR_fam"/>
</dbReference>
<dbReference type="PANTHER" id="PTHR31374">
    <property type="entry name" value="AUXIN-INDUCED PROTEIN-LIKE-RELATED"/>
    <property type="match status" value="1"/>
</dbReference>
<sequence>MEICRSSSETGSFRRKGLMSKALQRCRSLGRQSGGGQTSPPVGWVSVRVGMEKEKFLIRAEWMNHRLFRRLLDQAEEEYGYGTKGSLELPCSVEVFNLVLWEVERDKADSAAAASRTLCGFTASPSREASRLGSSPPDGSGLLC</sequence>
<reference evidence="2" key="1">
    <citation type="journal article" date="2022" name="Front. Genet.">
        <title>Chromosome-Scale Assembly of the Dendrobium nobile Genome Provides Insights Into the Molecular Mechanism of the Biosynthesis of the Medicinal Active Ingredient of Dendrobium.</title>
        <authorList>
            <person name="Xu Q."/>
            <person name="Niu S.-C."/>
            <person name="Li K.-L."/>
            <person name="Zheng P.-J."/>
            <person name="Zhang X.-J."/>
            <person name="Jia Y."/>
            <person name="Liu Y."/>
            <person name="Niu Y.-X."/>
            <person name="Yu L.-H."/>
            <person name="Chen D.-F."/>
            <person name="Zhang G.-Q."/>
        </authorList>
    </citation>
    <scope>NUCLEOTIDE SEQUENCE</scope>
    <source>
        <tissue evidence="2">Leaf</tissue>
    </source>
</reference>
<accession>A0A8T3BX22</accession>
<proteinExistence type="inferred from homology"/>
<evidence type="ECO:0000313" key="2">
    <source>
        <dbReference type="EMBL" id="KAI0522632.1"/>
    </source>
</evidence>
<dbReference type="AlphaFoldDB" id="A0A8T3BX22"/>
<evidence type="ECO:0000313" key="3">
    <source>
        <dbReference type="Proteomes" id="UP000829196"/>
    </source>
</evidence>
<keyword evidence="3" id="KW-1185">Reference proteome</keyword>